<dbReference type="EMBL" id="HBIU01033125">
    <property type="protein sequence ID" value="CAE0636500.1"/>
    <property type="molecule type" value="Transcribed_RNA"/>
</dbReference>
<evidence type="ECO:0000256" key="1">
    <source>
        <dbReference type="ARBA" id="ARBA00004141"/>
    </source>
</evidence>
<feature type="transmembrane region" description="Helical" evidence="7">
    <location>
        <begin position="245"/>
        <end position="266"/>
    </location>
</feature>
<dbReference type="EMBL" id="HBIU01033126">
    <property type="protein sequence ID" value="CAE0636501.1"/>
    <property type="molecule type" value="Transcribed_RNA"/>
</dbReference>
<evidence type="ECO:0000256" key="2">
    <source>
        <dbReference type="ARBA" id="ARBA00022679"/>
    </source>
</evidence>
<dbReference type="InterPro" id="IPR001594">
    <property type="entry name" value="Palmitoyltrfase_DHHC"/>
</dbReference>
<sequence>MEKEEAGSDRGDRSRNSSLEAVQKEVNSGWQIAKVSEFESHGAQESNHPEGEKEGYYSGSTSSDDDGSQGELTSAYDSDEQDDKDSDLENNAPKIKKREAQKRRCFKKLGEMTLLIGTEEKPVCILGPDWNLLVVTYILILSITLGLYYLILRPEKKLYESLVGLLLLLMVVFSLAKVAFSNPGIVKWHPSPRGERWTFCDRCRSFRPPRAIHCNACRVCIEGYDHHCPWTSKCVGKQNLRAFQIFLVSILLLVVFNITIAIEGFVAHSELMQRSSTNLYSFRSLH</sequence>
<evidence type="ECO:0000313" key="11">
    <source>
        <dbReference type="EMBL" id="CAE0636501.1"/>
    </source>
</evidence>
<keyword evidence="2 7" id="KW-0808">Transferase</keyword>
<dbReference type="InterPro" id="IPR039859">
    <property type="entry name" value="PFA4/ZDH16/20/ERF2-like"/>
</dbReference>
<feature type="transmembrane region" description="Helical" evidence="7">
    <location>
        <begin position="162"/>
        <end position="180"/>
    </location>
</feature>
<dbReference type="Pfam" id="PF01529">
    <property type="entry name" value="DHHC"/>
    <property type="match status" value="1"/>
</dbReference>
<keyword evidence="4 7" id="KW-1133">Transmembrane helix</keyword>
<dbReference type="AlphaFoldDB" id="A0A6V1S6F7"/>
<evidence type="ECO:0000256" key="7">
    <source>
        <dbReference type="RuleBase" id="RU079119"/>
    </source>
</evidence>
<feature type="domain" description="Palmitoyltransferase DHHC" evidence="9">
    <location>
        <begin position="197"/>
        <end position="275"/>
    </location>
</feature>
<dbReference type="EC" id="2.3.1.225" evidence="7"/>
<evidence type="ECO:0000256" key="3">
    <source>
        <dbReference type="ARBA" id="ARBA00022692"/>
    </source>
</evidence>
<feature type="region of interest" description="Disordered" evidence="8">
    <location>
        <begin position="1"/>
        <end position="94"/>
    </location>
</feature>
<dbReference type="PROSITE" id="PS50216">
    <property type="entry name" value="DHHC"/>
    <property type="match status" value="1"/>
</dbReference>
<dbReference type="GO" id="GO:0016020">
    <property type="term" value="C:membrane"/>
    <property type="evidence" value="ECO:0007669"/>
    <property type="project" value="UniProtKB-SubCell"/>
</dbReference>
<feature type="compositionally biased region" description="Basic and acidic residues" evidence="8">
    <location>
        <begin position="1"/>
        <end position="15"/>
    </location>
</feature>
<comment type="similarity">
    <text evidence="7">Belongs to the DHHC palmitoyltransferase family.</text>
</comment>
<dbReference type="PANTHER" id="PTHR12246">
    <property type="entry name" value="PALMITOYLTRANSFERASE ZDHHC16"/>
    <property type="match status" value="1"/>
</dbReference>
<evidence type="ECO:0000256" key="4">
    <source>
        <dbReference type="ARBA" id="ARBA00022989"/>
    </source>
</evidence>
<proteinExistence type="inferred from homology"/>
<comment type="catalytic activity">
    <reaction evidence="7">
        <text>L-cysteinyl-[protein] + hexadecanoyl-CoA = S-hexadecanoyl-L-cysteinyl-[protein] + CoA</text>
        <dbReference type="Rhea" id="RHEA:36683"/>
        <dbReference type="Rhea" id="RHEA-COMP:10131"/>
        <dbReference type="Rhea" id="RHEA-COMP:11032"/>
        <dbReference type="ChEBI" id="CHEBI:29950"/>
        <dbReference type="ChEBI" id="CHEBI:57287"/>
        <dbReference type="ChEBI" id="CHEBI:57379"/>
        <dbReference type="ChEBI" id="CHEBI:74151"/>
        <dbReference type="EC" id="2.3.1.225"/>
    </reaction>
</comment>
<accession>A0A6V1S6F7</accession>
<feature type="transmembrane region" description="Helical" evidence="7">
    <location>
        <begin position="130"/>
        <end position="150"/>
    </location>
</feature>
<evidence type="ECO:0000259" key="9">
    <source>
        <dbReference type="Pfam" id="PF01529"/>
    </source>
</evidence>
<keyword evidence="3 7" id="KW-0812">Transmembrane</keyword>
<comment type="subcellular location">
    <subcellularLocation>
        <location evidence="1">Membrane</location>
        <topology evidence="1">Multi-pass membrane protein</topology>
    </subcellularLocation>
</comment>
<evidence type="ECO:0000256" key="6">
    <source>
        <dbReference type="ARBA" id="ARBA00023315"/>
    </source>
</evidence>
<comment type="domain">
    <text evidence="7">The DHHC domain is required for palmitoyltransferase activity.</text>
</comment>
<feature type="compositionally biased region" description="Basic and acidic residues" evidence="8">
    <location>
        <begin position="36"/>
        <end position="55"/>
    </location>
</feature>
<gene>
    <name evidence="10" type="ORF">HAKA00212_LOCUS15262</name>
    <name evidence="11" type="ORF">HAKA00212_LOCUS15263</name>
</gene>
<protein>
    <recommendedName>
        <fullName evidence="7">Palmitoyltransferase</fullName>
        <ecNumber evidence="7">2.3.1.225</ecNumber>
    </recommendedName>
</protein>
<evidence type="ECO:0000313" key="10">
    <source>
        <dbReference type="EMBL" id="CAE0636500.1"/>
    </source>
</evidence>
<name>A0A6V1S6F7_HETAK</name>
<dbReference type="GO" id="GO:0019706">
    <property type="term" value="F:protein-cysteine S-palmitoyltransferase activity"/>
    <property type="evidence" value="ECO:0007669"/>
    <property type="project" value="UniProtKB-EC"/>
</dbReference>
<reference evidence="11" key="1">
    <citation type="submission" date="2021-01" db="EMBL/GenBank/DDBJ databases">
        <authorList>
            <person name="Corre E."/>
            <person name="Pelletier E."/>
            <person name="Niang G."/>
            <person name="Scheremetjew M."/>
            <person name="Finn R."/>
            <person name="Kale V."/>
            <person name="Holt S."/>
            <person name="Cochrane G."/>
            <person name="Meng A."/>
            <person name="Brown T."/>
            <person name="Cohen L."/>
        </authorList>
    </citation>
    <scope>NUCLEOTIDE SEQUENCE</scope>
    <source>
        <strain evidence="11">CCMP3107</strain>
    </source>
</reference>
<keyword evidence="6 7" id="KW-0012">Acyltransferase</keyword>
<evidence type="ECO:0000256" key="8">
    <source>
        <dbReference type="SAM" id="MobiDB-lite"/>
    </source>
</evidence>
<keyword evidence="5 7" id="KW-0472">Membrane</keyword>
<evidence type="ECO:0000256" key="5">
    <source>
        <dbReference type="ARBA" id="ARBA00023136"/>
    </source>
</evidence>
<organism evidence="11">
    <name type="scientific">Heterosigma akashiwo</name>
    <name type="common">Chromophytic alga</name>
    <name type="synonym">Heterosigma carterae</name>
    <dbReference type="NCBI Taxonomy" id="2829"/>
    <lineage>
        <taxon>Eukaryota</taxon>
        <taxon>Sar</taxon>
        <taxon>Stramenopiles</taxon>
        <taxon>Ochrophyta</taxon>
        <taxon>Raphidophyceae</taxon>
        <taxon>Chattonellales</taxon>
        <taxon>Chattonellaceae</taxon>
        <taxon>Heterosigma</taxon>
    </lineage>
</organism>
<feature type="compositionally biased region" description="Acidic residues" evidence="8">
    <location>
        <begin position="77"/>
        <end position="88"/>
    </location>
</feature>